<accession>A0A4R6JCC7</accession>
<feature type="compositionally biased region" description="Basic and acidic residues" evidence="2">
    <location>
        <begin position="21"/>
        <end position="33"/>
    </location>
</feature>
<dbReference type="OrthoDB" id="5110661at2"/>
<evidence type="ECO:0000256" key="1">
    <source>
        <dbReference type="ARBA" id="ARBA00023239"/>
    </source>
</evidence>
<dbReference type="GO" id="GO:0016841">
    <property type="term" value="F:ammonia-lyase activity"/>
    <property type="evidence" value="ECO:0007669"/>
    <property type="project" value="UniProtKB-ARBA"/>
</dbReference>
<reference evidence="3 4" key="1">
    <citation type="submission" date="2019-03" db="EMBL/GenBank/DDBJ databases">
        <title>Sequencing the genomes of 1000 actinobacteria strains.</title>
        <authorList>
            <person name="Klenk H.-P."/>
        </authorList>
    </citation>
    <scope>NUCLEOTIDE SEQUENCE [LARGE SCALE GENOMIC DNA]</scope>
    <source>
        <strain evidence="3 4">DSM 43805</strain>
    </source>
</reference>
<comment type="caution">
    <text evidence="3">The sequence shown here is derived from an EMBL/GenBank/DDBJ whole genome shotgun (WGS) entry which is preliminary data.</text>
</comment>
<dbReference type="Gene3D" id="1.20.200.10">
    <property type="entry name" value="Fumarase/aspartase (Central domain)"/>
    <property type="match status" value="1"/>
</dbReference>
<proteinExistence type="predicted"/>
<protein>
    <submittedName>
        <fullName evidence="3">Histidine ammonia-lyase</fullName>
    </submittedName>
</protein>
<dbReference type="AlphaFoldDB" id="A0A4R6JCC7"/>
<organism evidence="3 4">
    <name type="scientific">Paractinoplanes brasiliensis</name>
    <dbReference type="NCBI Taxonomy" id="52695"/>
    <lineage>
        <taxon>Bacteria</taxon>
        <taxon>Bacillati</taxon>
        <taxon>Actinomycetota</taxon>
        <taxon>Actinomycetes</taxon>
        <taxon>Micromonosporales</taxon>
        <taxon>Micromonosporaceae</taxon>
        <taxon>Paractinoplanes</taxon>
    </lineage>
</organism>
<evidence type="ECO:0000256" key="2">
    <source>
        <dbReference type="SAM" id="MobiDB-lite"/>
    </source>
</evidence>
<feature type="compositionally biased region" description="Basic and acidic residues" evidence="2">
    <location>
        <begin position="1"/>
        <end position="14"/>
    </location>
</feature>
<gene>
    <name evidence="3" type="ORF">C8E87_8048</name>
</gene>
<dbReference type="EMBL" id="SNWR01000002">
    <property type="protein sequence ID" value="TDO32581.1"/>
    <property type="molecule type" value="Genomic_DNA"/>
</dbReference>
<keyword evidence="4" id="KW-1185">Reference proteome</keyword>
<dbReference type="InterPro" id="IPR001106">
    <property type="entry name" value="Aromatic_Lyase"/>
</dbReference>
<name>A0A4R6JCC7_9ACTN</name>
<feature type="region of interest" description="Disordered" evidence="2">
    <location>
        <begin position="196"/>
        <end position="263"/>
    </location>
</feature>
<dbReference type="Pfam" id="PF00221">
    <property type="entry name" value="Lyase_aromatic"/>
    <property type="match status" value="2"/>
</dbReference>
<evidence type="ECO:0000313" key="4">
    <source>
        <dbReference type="Proteomes" id="UP000294901"/>
    </source>
</evidence>
<sequence>MTPDFPVRRDERADSGPADLPVRRDERADLPVRRVERPDDLDRSVIERVARGECRVELAPGLIDALAESRRATLHDLEGRTVYGVNTGMGALAGVRLSAEAQAAHQDTLMVGRAVGSAPWLRREQARAVLAARLRTFLHASAGVSPGLCQALADLLNADVIPAIPARGNGAAGEIIPLAHAGAVLNGTGHVLSTNALPCRSHDDHPSHGRSHDGHPSHGRSQDDHPPHARSQDDHPPHARSQDDHPPHARSQDGHSQGSRSLDGLDCVDAAEALAAAGLSPRPFGPKEGIAFLEGVPGLTGLAVLASDAARVLIRQIVVVAAASHDVVRASRDPLHPALADSGELRTILHELSNLRGETAAGALQAPVSFRVTAPALAVALRATDALDAAVDRALDAVTDSPAHLDGGFVGTFGFAGTDLTAAVSTLTTALMHLAELGAARLHRLLDPNLTGLNRQLSESPGLHAGMATVHKRAVGVTHRLRRFAVPALSGAIETSLGQEDIQSFGFEAAECLDEVIAGLREVLACEMLAVIQAGRLGGPARLPEFDALLPPGAADRPWGRDLEKIVAALLEPR</sequence>
<dbReference type="InterPro" id="IPR024083">
    <property type="entry name" value="Fumarase/histidase_N"/>
</dbReference>
<evidence type="ECO:0000313" key="3">
    <source>
        <dbReference type="EMBL" id="TDO32581.1"/>
    </source>
</evidence>
<feature type="region of interest" description="Disordered" evidence="2">
    <location>
        <begin position="1"/>
        <end position="33"/>
    </location>
</feature>
<dbReference type="SUPFAM" id="SSF48557">
    <property type="entry name" value="L-aspartase-like"/>
    <property type="match status" value="1"/>
</dbReference>
<dbReference type="PANTHER" id="PTHR10362">
    <property type="entry name" value="HISTIDINE AMMONIA-LYASE"/>
    <property type="match status" value="1"/>
</dbReference>
<dbReference type="Proteomes" id="UP000294901">
    <property type="component" value="Unassembled WGS sequence"/>
</dbReference>
<keyword evidence="1 3" id="KW-0456">Lyase</keyword>
<dbReference type="InterPro" id="IPR008948">
    <property type="entry name" value="L-Aspartase-like"/>
</dbReference>
<feature type="compositionally biased region" description="Basic and acidic residues" evidence="2">
    <location>
        <begin position="200"/>
        <end position="253"/>
    </location>
</feature>
<dbReference type="RefSeq" id="WP_133878536.1">
    <property type="nucleotide sequence ID" value="NZ_SNWR01000002.1"/>
</dbReference>
<dbReference type="Gene3D" id="1.10.275.10">
    <property type="entry name" value="Fumarase/aspartase (N-terminal domain)"/>
    <property type="match status" value="1"/>
</dbReference>